<dbReference type="Proteomes" id="UP000237662">
    <property type="component" value="Unassembled WGS sequence"/>
</dbReference>
<dbReference type="SUPFAM" id="SSF52402">
    <property type="entry name" value="Adenine nucleotide alpha hydrolases-like"/>
    <property type="match status" value="2"/>
</dbReference>
<evidence type="ECO:0000313" key="3">
    <source>
        <dbReference type="EMBL" id="PPK88677.1"/>
    </source>
</evidence>
<accession>A0A2S6IAY9</accession>
<comment type="caution">
    <text evidence="3">The sequence shown here is derived from an EMBL/GenBank/DDBJ whole genome shotgun (WGS) entry which is preliminary data.</text>
</comment>
<dbReference type="InterPro" id="IPR006016">
    <property type="entry name" value="UspA"/>
</dbReference>
<dbReference type="Pfam" id="PF00582">
    <property type="entry name" value="Usp"/>
    <property type="match status" value="1"/>
</dbReference>
<dbReference type="PANTHER" id="PTHR46268:SF6">
    <property type="entry name" value="UNIVERSAL STRESS PROTEIN UP12"/>
    <property type="match status" value="1"/>
</dbReference>
<comment type="similarity">
    <text evidence="1">Belongs to the universal stress protein A family.</text>
</comment>
<reference evidence="3 4" key="1">
    <citation type="submission" date="2018-02" db="EMBL/GenBank/DDBJ databases">
        <title>Genomic Encyclopedia of Archaeal and Bacterial Type Strains, Phase II (KMG-II): from individual species to whole genera.</title>
        <authorList>
            <person name="Goeker M."/>
        </authorList>
    </citation>
    <scope>NUCLEOTIDE SEQUENCE [LARGE SCALE GENOMIC DNA]</scope>
    <source>
        <strain evidence="3 4">DSM 29526</strain>
    </source>
</reference>
<dbReference type="PANTHER" id="PTHR46268">
    <property type="entry name" value="STRESS RESPONSE PROTEIN NHAX"/>
    <property type="match status" value="1"/>
</dbReference>
<evidence type="ECO:0000256" key="1">
    <source>
        <dbReference type="ARBA" id="ARBA00008791"/>
    </source>
</evidence>
<dbReference type="InterPro" id="IPR006015">
    <property type="entry name" value="Universal_stress_UspA"/>
</dbReference>
<keyword evidence="4" id="KW-1185">Reference proteome</keyword>
<evidence type="ECO:0000313" key="4">
    <source>
        <dbReference type="Proteomes" id="UP000237662"/>
    </source>
</evidence>
<dbReference type="PRINTS" id="PR01438">
    <property type="entry name" value="UNVRSLSTRESS"/>
</dbReference>
<dbReference type="Gene3D" id="3.40.50.12370">
    <property type="match status" value="1"/>
</dbReference>
<evidence type="ECO:0000259" key="2">
    <source>
        <dbReference type="Pfam" id="PF00582"/>
    </source>
</evidence>
<dbReference type="AlphaFoldDB" id="A0A2S6IAY9"/>
<sequence length="294" mass="32935">MDCREVEPSGYLSPYLLCTNMIKNVLVSIDFSKGSAAALRYAEAFCASIGIRDIHVIHVFTPQTVAAGEALSAAPVGELMDAREDALGEFLKMRTPHPEVRRRSELMLGFPADKIVDESKRYDLVILGATGDSDVLESVFGSISSEVAQKAHCPVLLVPQGARFDDYRHILYASNSLSLSRKAVLKLMDFNDLFRARIHFVHVNQDDGDNRREREKLFAPLFNNPDPEFAFEIVEVTGDTVREGLVNYLRANPVHLAVMVTEHRGFWENLFHKSATKQMVLHPEVPVLVFHLNA</sequence>
<name>A0A2S6IAY9_9BACT</name>
<gene>
    <name evidence="3" type="ORF">CLV84_1647</name>
</gene>
<dbReference type="CDD" id="cd00293">
    <property type="entry name" value="USP-like"/>
    <property type="match status" value="1"/>
</dbReference>
<protein>
    <submittedName>
        <fullName evidence="3">Nucleotide-binding universal stress UspA family protein</fullName>
    </submittedName>
</protein>
<dbReference type="EMBL" id="PTJC01000005">
    <property type="protein sequence ID" value="PPK88677.1"/>
    <property type="molecule type" value="Genomic_DNA"/>
</dbReference>
<feature type="domain" description="UspA" evidence="2">
    <location>
        <begin position="21"/>
        <end position="159"/>
    </location>
</feature>
<proteinExistence type="inferred from homology"/>
<dbReference type="OrthoDB" id="9788959at2"/>
<organism evidence="3 4">
    <name type="scientific">Neolewinella xylanilytica</name>
    <dbReference type="NCBI Taxonomy" id="1514080"/>
    <lineage>
        <taxon>Bacteria</taxon>
        <taxon>Pseudomonadati</taxon>
        <taxon>Bacteroidota</taxon>
        <taxon>Saprospiria</taxon>
        <taxon>Saprospirales</taxon>
        <taxon>Lewinellaceae</taxon>
        <taxon>Neolewinella</taxon>
    </lineage>
</organism>